<dbReference type="PANTHER" id="PTHR21724">
    <property type="entry name" value="SHKT DOMAIN-CONTAINING PROTEIN"/>
    <property type="match status" value="1"/>
</dbReference>
<sequence length="256" mass="27149">RKRADYPSTMIFSLFVLSTVFDLSYAGAPTLVPNCTDEAGLFTDNAVNCDDIMAASYCGIAAAKHFYLADTTYLPAKKGADAKVSRIVQCYSGADVTAADATPDPAFIAAAVATCPKTCGFCCMTPKYNCKNADDPSINCANVTPEMCKDSKWRDTIAVNCPSKCGFCLDGGCVDAAIDCDKDPNVCKKPAMATFAKANCKRTCGFCTNTTSTTGTGTCGDNHPNCKNWIANGFCKSNGYTQIQKQQYCGKSCGLC</sequence>
<evidence type="ECO:0000256" key="1">
    <source>
        <dbReference type="PROSITE-ProRule" id="PRU01005"/>
    </source>
</evidence>
<dbReference type="InterPro" id="IPR003582">
    <property type="entry name" value="ShKT_dom"/>
</dbReference>
<feature type="domain" description="ShKT" evidence="3">
    <location>
        <begin position="219"/>
        <end position="256"/>
    </location>
</feature>
<dbReference type="Gene3D" id="1.10.10.1940">
    <property type="match status" value="2"/>
</dbReference>
<evidence type="ECO:0000313" key="4">
    <source>
        <dbReference type="EMBL" id="GMS95063.1"/>
    </source>
</evidence>
<feature type="non-terminal residue" evidence="4">
    <location>
        <position position="256"/>
    </location>
</feature>
<dbReference type="SMART" id="SM00254">
    <property type="entry name" value="ShKT"/>
    <property type="match status" value="3"/>
</dbReference>
<dbReference type="Gene3D" id="1.10.10.1870">
    <property type="entry name" value="ShTK domain-like"/>
    <property type="match status" value="1"/>
</dbReference>
<dbReference type="PANTHER" id="PTHR21724:SF0">
    <property type="entry name" value="SHKT DOMAIN-CONTAINING PROTEIN"/>
    <property type="match status" value="1"/>
</dbReference>
<comment type="caution">
    <text evidence="4">The sequence shown here is derived from an EMBL/GenBank/DDBJ whole genome shotgun (WGS) entry which is preliminary data.</text>
</comment>
<name>A0AAV5TLC7_9BILA</name>
<dbReference type="EMBL" id="BTSX01000004">
    <property type="protein sequence ID" value="GMS95063.1"/>
    <property type="molecule type" value="Genomic_DNA"/>
</dbReference>
<comment type="caution">
    <text evidence="1">Lacks conserved residue(s) required for the propagation of feature annotation.</text>
</comment>
<evidence type="ECO:0000313" key="5">
    <source>
        <dbReference type="Proteomes" id="UP001432027"/>
    </source>
</evidence>
<reference evidence="4" key="1">
    <citation type="submission" date="2023-10" db="EMBL/GenBank/DDBJ databases">
        <title>Genome assembly of Pristionchus species.</title>
        <authorList>
            <person name="Yoshida K."/>
            <person name="Sommer R.J."/>
        </authorList>
    </citation>
    <scope>NUCLEOTIDE SEQUENCE</scope>
    <source>
        <strain evidence="4">RS0144</strain>
    </source>
</reference>
<dbReference type="Proteomes" id="UP001432027">
    <property type="component" value="Unassembled WGS sequence"/>
</dbReference>
<keyword evidence="5" id="KW-1185">Reference proteome</keyword>
<feature type="domain" description="ShKT" evidence="3">
    <location>
        <begin position="130"/>
        <end position="168"/>
    </location>
</feature>
<evidence type="ECO:0000259" key="3">
    <source>
        <dbReference type="PROSITE" id="PS51670"/>
    </source>
</evidence>
<dbReference type="PROSITE" id="PS51670">
    <property type="entry name" value="SHKT"/>
    <property type="match status" value="2"/>
</dbReference>
<proteinExistence type="predicted"/>
<accession>A0AAV5TLC7</accession>
<protein>
    <recommendedName>
        <fullName evidence="3">ShKT domain-containing protein</fullName>
    </recommendedName>
</protein>
<organism evidence="4 5">
    <name type="scientific">Pristionchus entomophagus</name>
    <dbReference type="NCBI Taxonomy" id="358040"/>
    <lineage>
        <taxon>Eukaryota</taxon>
        <taxon>Metazoa</taxon>
        <taxon>Ecdysozoa</taxon>
        <taxon>Nematoda</taxon>
        <taxon>Chromadorea</taxon>
        <taxon>Rhabditida</taxon>
        <taxon>Rhabditina</taxon>
        <taxon>Diplogasteromorpha</taxon>
        <taxon>Diplogasteroidea</taxon>
        <taxon>Neodiplogasteridae</taxon>
        <taxon>Pristionchus</taxon>
    </lineage>
</organism>
<gene>
    <name evidence="4" type="ORF">PENTCL1PPCAC_17238</name>
</gene>
<feature type="chain" id="PRO_5043349566" description="ShKT domain-containing protein" evidence="2">
    <location>
        <begin position="27"/>
        <end position="256"/>
    </location>
</feature>
<dbReference type="Pfam" id="PF01549">
    <property type="entry name" value="ShK"/>
    <property type="match status" value="4"/>
</dbReference>
<dbReference type="AlphaFoldDB" id="A0AAV5TLC7"/>
<feature type="non-terminal residue" evidence="4">
    <location>
        <position position="1"/>
    </location>
</feature>
<feature type="signal peptide" evidence="2">
    <location>
        <begin position="1"/>
        <end position="26"/>
    </location>
</feature>
<evidence type="ECO:0000256" key="2">
    <source>
        <dbReference type="SAM" id="SignalP"/>
    </source>
</evidence>
<keyword evidence="2" id="KW-0732">Signal</keyword>